<evidence type="ECO:0000256" key="2">
    <source>
        <dbReference type="SAM" id="Phobius"/>
    </source>
</evidence>
<evidence type="ECO:0000313" key="3">
    <source>
        <dbReference type="EMBL" id="MBU3030816.1"/>
    </source>
</evidence>
<gene>
    <name evidence="3" type="primary">ccoS</name>
    <name evidence="3" type="ORF">KNW02_11895</name>
</gene>
<comment type="caution">
    <text evidence="3">The sequence shown here is derived from an EMBL/GenBank/DDBJ whole genome shotgun (WGS) entry which is preliminary data.</text>
</comment>
<dbReference type="Pfam" id="PF03597">
    <property type="entry name" value="FixS"/>
    <property type="match status" value="1"/>
</dbReference>
<dbReference type="PANTHER" id="PTHR41532:SF1">
    <property type="entry name" value="FIXS PROTEIN"/>
    <property type="match status" value="1"/>
</dbReference>
<proteinExistence type="predicted"/>
<keyword evidence="4" id="KW-1185">Reference proteome</keyword>
<name>A0ABS6AMZ9_9RHOB</name>
<feature type="transmembrane region" description="Helical" evidence="2">
    <location>
        <begin position="6"/>
        <end position="26"/>
    </location>
</feature>
<organism evidence="3 4">
    <name type="scientific">Paracoccus marinaquae</name>
    <dbReference type="NCBI Taxonomy" id="2841926"/>
    <lineage>
        <taxon>Bacteria</taxon>
        <taxon>Pseudomonadati</taxon>
        <taxon>Pseudomonadota</taxon>
        <taxon>Alphaproteobacteria</taxon>
        <taxon>Rhodobacterales</taxon>
        <taxon>Paracoccaceae</taxon>
        <taxon>Paracoccus</taxon>
    </lineage>
</organism>
<keyword evidence="2" id="KW-0472">Membrane</keyword>
<dbReference type="EMBL" id="JAHKNG010000019">
    <property type="protein sequence ID" value="MBU3030816.1"/>
    <property type="molecule type" value="Genomic_DNA"/>
</dbReference>
<keyword evidence="2" id="KW-0812">Transmembrane</keyword>
<accession>A0ABS6AMZ9</accession>
<protein>
    <submittedName>
        <fullName evidence="3">Cbb3-type cytochrome oxidase assembly protein CcoS</fullName>
    </submittedName>
</protein>
<dbReference type="NCBIfam" id="TIGR00847">
    <property type="entry name" value="ccoS"/>
    <property type="match status" value="1"/>
</dbReference>
<dbReference type="InterPro" id="IPR004714">
    <property type="entry name" value="Cyt_oxidase_maturation_cbb3"/>
</dbReference>
<sequence>MEILTILIPVSLGLGALGLVAFVWALRSRQFEDPKGDAERILSDEWDDHPRPD</sequence>
<reference evidence="3" key="1">
    <citation type="submission" date="2021-06" db="EMBL/GenBank/DDBJ databases">
        <title>Paracoccus bacterium XHP0099 sp. nov., isolated from the surface waters of the Yellow Sea.</title>
        <authorList>
            <person name="Xue H."/>
            <person name="Zhang D."/>
        </authorList>
    </citation>
    <scope>NUCLEOTIDE SEQUENCE</scope>
    <source>
        <strain evidence="3">XHP0099</strain>
    </source>
</reference>
<dbReference type="RefSeq" id="WP_216033490.1">
    <property type="nucleotide sequence ID" value="NZ_JAHKNG010000019.1"/>
</dbReference>
<evidence type="ECO:0000256" key="1">
    <source>
        <dbReference type="SAM" id="MobiDB-lite"/>
    </source>
</evidence>
<keyword evidence="2" id="KW-1133">Transmembrane helix</keyword>
<evidence type="ECO:0000313" key="4">
    <source>
        <dbReference type="Proteomes" id="UP001166191"/>
    </source>
</evidence>
<dbReference type="Proteomes" id="UP001166191">
    <property type="component" value="Unassembled WGS sequence"/>
</dbReference>
<feature type="region of interest" description="Disordered" evidence="1">
    <location>
        <begin position="33"/>
        <end position="53"/>
    </location>
</feature>
<dbReference type="PANTHER" id="PTHR41532">
    <property type="entry name" value="FIXS PROTEIN"/>
    <property type="match status" value="1"/>
</dbReference>